<gene>
    <name evidence="4" type="ORF">HNP65_001044</name>
</gene>
<dbReference type="PANTHER" id="PTHR43479:SF11">
    <property type="entry name" value="ACREF_ENVCD OPERON REPRESSOR-RELATED"/>
    <property type="match status" value="1"/>
</dbReference>
<dbReference type="Pfam" id="PF00440">
    <property type="entry name" value="TetR_N"/>
    <property type="match status" value="1"/>
</dbReference>
<sequence length="192" mass="23449">MTKKEKIIKYALKEFAEKGFLAASTNTISKASKVSKGAIFYHFKNKENLYIECLKKIQGEYEKEFLKFYSKNTHLDFFEFLIKWSYRKIEIAKEKPEYLQFFKTLESIPESLKEKIFKLNQEIYSKYISYFFEKFEKLELKENMDRNFSFKITFEILEYLSKKYYYEFESNFEKIMEEIEKVINIIKFGILK</sequence>
<feature type="DNA-binding region" description="H-T-H motif" evidence="2">
    <location>
        <begin position="24"/>
        <end position="43"/>
    </location>
</feature>
<reference evidence="4 5" key="1">
    <citation type="submission" date="2020-08" db="EMBL/GenBank/DDBJ databases">
        <title>Genomic Encyclopedia of Type Strains, Phase IV (KMG-IV): sequencing the most valuable type-strain genomes for metagenomic binning, comparative biology and taxonomic classification.</title>
        <authorList>
            <person name="Goeker M."/>
        </authorList>
    </citation>
    <scope>NUCLEOTIDE SEQUENCE [LARGE SCALE GENOMIC DNA]</scope>
    <source>
        <strain evidence="4 5">DSM 13481</strain>
    </source>
</reference>
<dbReference type="SUPFAM" id="SSF46689">
    <property type="entry name" value="Homeodomain-like"/>
    <property type="match status" value="1"/>
</dbReference>
<accession>A0A841GG41</accession>
<evidence type="ECO:0000313" key="4">
    <source>
        <dbReference type="EMBL" id="MBB6062606.1"/>
    </source>
</evidence>
<dbReference type="InterPro" id="IPR050624">
    <property type="entry name" value="HTH-type_Tx_Regulator"/>
</dbReference>
<dbReference type="PROSITE" id="PS01081">
    <property type="entry name" value="HTH_TETR_1"/>
    <property type="match status" value="1"/>
</dbReference>
<dbReference type="InterPro" id="IPR009057">
    <property type="entry name" value="Homeodomain-like_sf"/>
</dbReference>
<dbReference type="PRINTS" id="PR00455">
    <property type="entry name" value="HTHTETR"/>
</dbReference>
<dbReference type="PANTHER" id="PTHR43479">
    <property type="entry name" value="ACREF/ENVCD OPERON REPRESSOR-RELATED"/>
    <property type="match status" value="1"/>
</dbReference>
<dbReference type="InterPro" id="IPR023772">
    <property type="entry name" value="DNA-bd_HTH_TetR-type_CS"/>
</dbReference>
<dbReference type="RefSeq" id="WP_184619261.1">
    <property type="nucleotide sequence ID" value="NZ_JACHEX010000002.1"/>
</dbReference>
<dbReference type="GO" id="GO:0003677">
    <property type="term" value="F:DNA binding"/>
    <property type="evidence" value="ECO:0007669"/>
    <property type="project" value="UniProtKB-UniRule"/>
</dbReference>
<evidence type="ECO:0000259" key="3">
    <source>
        <dbReference type="PROSITE" id="PS50977"/>
    </source>
</evidence>
<dbReference type="EMBL" id="JACHEX010000002">
    <property type="protein sequence ID" value="MBB6062606.1"/>
    <property type="molecule type" value="Genomic_DNA"/>
</dbReference>
<protein>
    <submittedName>
        <fullName evidence="4">AcrR family transcriptional regulator</fullName>
    </submittedName>
</protein>
<evidence type="ECO:0000256" key="1">
    <source>
        <dbReference type="ARBA" id="ARBA00023125"/>
    </source>
</evidence>
<keyword evidence="5" id="KW-1185">Reference proteome</keyword>
<keyword evidence="1 2" id="KW-0238">DNA-binding</keyword>
<dbReference type="Gene3D" id="1.10.10.60">
    <property type="entry name" value="Homeodomain-like"/>
    <property type="match status" value="1"/>
</dbReference>
<dbReference type="InterPro" id="IPR036271">
    <property type="entry name" value="Tet_transcr_reg_TetR-rel_C_sf"/>
</dbReference>
<proteinExistence type="predicted"/>
<dbReference type="PROSITE" id="PS50977">
    <property type="entry name" value="HTH_TETR_2"/>
    <property type="match status" value="1"/>
</dbReference>
<evidence type="ECO:0000256" key="2">
    <source>
        <dbReference type="PROSITE-ProRule" id="PRU00335"/>
    </source>
</evidence>
<organism evidence="4 5">
    <name type="scientific">Thermosipho japonicus</name>
    <dbReference type="NCBI Taxonomy" id="90323"/>
    <lineage>
        <taxon>Bacteria</taxon>
        <taxon>Thermotogati</taxon>
        <taxon>Thermotogota</taxon>
        <taxon>Thermotogae</taxon>
        <taxon>Thermotogales</taxon>
        <taxon>Fervidobacteriaceae</taxon>
        <taxon>Thermosipho</taxon>
    </lineage>
</organism>
<feature type="domain" description="HTH tetR-type" evidence="3">
    <location>
        <begin position="1"/>
        <end position="61"/>
    </location>
</feature>
<comment type="caution">
    <text evidence="4">The sequence shown here is derived from an EMBL/GenBank/DDBJ whole genome shotgun (WGS) entry which is preliminary data.</text>
</comment>
<name>A0A841GG41_9BACT</name>
<dbReference type="Gene3D" id="1.10.357.10">
    <property type="entry name" value="Tetracycline Repressor, domain 2"/>
    <property type="match status" value="1"/>
</dbReference>
<evidence type="ECO:0000313" key="5">
    <source>
        <dbReference type="Proteomes" id="UP000555828"/>
    </source>
</evidence>
<dbReference type="AlphaFoldDB" id="A0A841GG41"/>
<dbReference type="InterPro" id="IPR001647">
    <property type="entry name" value="HTH_TetR"/>
</dbReference>
<dbReference type="Proteomes" id="UP000555828">
    <property type="component" value="Unassembled WGS sequence"/>
</dbReference>
<dbReference type="SUPFAM" id="SSF48498">
    <property type="entry name" value="Tetracyclin repressor-like, C-terminal domain"/>
    <property type="match status" value="1"/>
</dbReference>